<keyword evidence="1" id="KW-0472">Membrane</keyword>
<keyword evidence="1" id="KW-0812">Transmembrane</keyword>
<dbReference type="InterPro" id="IPR050553">
    <property type="entry name" value="Thioredoxin_ResA/DsbE_sf"/>
</dbReference>
<dbReference type="Gene3D" id="3.40.30.10">
    <property type="entry name" value="Glutaredoxin"/>
    <property type="match status" value="1"/>
</dbReference>
<dbReference type="PROSITE" id="PS51352">
    <property type="entry name" value="THIOREDOXIN_2"/>
    <property type="match status" value="1"/>
</dbReference>
<dbReference type="PANTHER" id="PTHR42852:SF13">
    <property type="entry name" value="PROTEIN DIPZ"/>
    <property type="match status" value="1"/>
</dbReference>
<evidence type="ECO:0000256" key="1">
    <source>
        <dbReference type="SAM" id="Phobius"/>
    </source>
</evidence>
<reference evidence="3" key="1">
    <citation type="submission" date="2020-02" db="EMBL/GenBank/DDBJ databases">
        <authorList>
            <person name="Meier V. D."/>
        </authorList>
    </citation>
    <scope>NUCLEOTIDE SEQUENCE</scope>
    <source>
        <strain evidence="3">AVDCRST_MAG33</strain>
    </source>
</reference>
<protein>
    <recommendedName>
        <fullName evidence="2">Thioredoxin domain-containing protein</fullName>
    </recommendedName>
</protein>
<dbReference type="Pfam" id="PF08534">
    <property type="entry name" value="Redoxin"/>
    <property type="match status" value="1"/>
</dbReference>
<dbReference type="EMBL" id="CADCWK010000217">
    <property type="protein sequence ID" value="CAA9564585.1"/>
    <property type="molecule type" value="Genomic_DNA"/>
</dbReference>
<feature type="transmembrane region" description="Helical" evidence="1">
    <location>
        <begin position="31"/>
        <end position="51"/>
    </location>
</feature>
<dbReference type="GO" id="GO:0016209">
    <property type="term" value="F:antioxidant activity"/>
    <property type="evidence" value="ECO:0007669"/>
    <property type="project" value="InterPro"/>
</dbReference>
<gene>
    <name evidence="3" type="ORF">AVDCRST_MAG33-1974</name>
</gene>
<dbReference type="PANTHER" id="PTHR42852">
    <property type="entry name" value="THIOL:DISULFIDE INTERCHANGE PROTEIN DSBE"/>
    <property type="match status" value="1"/>
</dbReference>
<keyword evidence="1" id="KW-1133">Transmembrane helix</keyword>
<dbReference type="InterPro" id="IPR013766">
    <property type="entry name" value="Thioredoxin_domain"/>
</dbReference>
<sequence>MTSAPRLPTNRDDVRLDELAAHRSGQQLTRLQVVISVTLAITIVAGAWLVGGRIGIAELGSGGVARQYLPKAGEEAPTLGMLGEGGQTVFLSQFRGEPVWINFWGSWCPPCQAEFPEIETAYRALAPQGVTLLAISAKESWQTSSDFAVASGGTFPIYNIPDLTIFGETWDTRNFPTHLYVDAEGIVRYVSTKPSDAAELIARGEWLLAGDWTAVAAVGPSPISVAIRPEDLRV</sequence>
<dbReference type="SUPFAM" id="SSF52833">
    <property type="entry name" value="Thioredoxin-like"/>
    <property type="match status" value="1"/>
</dbReference>
<dbReference type="GO" id="GO:0016491">
    <property type="term" value="F:oxidoreductase activity"/>
    <property type="evidence" value="ECO:0007669"/>
    <property type="project" value="InterPro"/>
</dbReference>
<proteinExistence type="predicted"/>
<name>A0A6J4UZU8_9BACT</name>
<feature type="domain" description="Thioredoxin" evidence="2">
    <location>
        <begin position="70"/>
        <end position="209"/>
    </location>
</feature>
<accession>A0A6J4UZU8</accession>
<dbReference type="InterPro" id="IPR013740">
    <property type="entry name" value="Redoxin"/>
</dbReference>
<evidence type="ECO:0000313" key="3">
    <source>
        <dbReference type="EMBL" id="CAA9564585.1"/>
    </source>
</evidence>
<dbReference type="AlphaFoldDB" id="A0A6J4UZU8"/>
<dbReference type="CDD" id="cd02966">
    <property type="entry name" value="TlpA_like_family"/>
    <property type="match status" value="1"/>
</dbReference>
<dbReference type="InterPro" id="IPR036249">
    <property type="entry name" value="Thioredoxin-like_sf"/>
</dbReference>
<organism evidence="3">
    <name type="scientific">uncultured Thermomicrobiales bacterium</name>
    <dbReference type="NCBI Taxonomy" id="1645740"/>
    <lineage>
        <taxon>Bacteria</taxon>
        <taxon>Pseudomonadati</taxon>
        <taxon>Thermomicrobiota</taxon>
        <taxon>Thermomicrobia</taxon>
        <taxon>Thermomicrobiales</taxon>
        <taxon>environmental samples</taxon>
    </lineage>
</organism>
<evidence type="ECO:0000259" key="2">
    <source>
        <dbReference type="PROSITE" id="PS51352"/>
    </source>
</evidence>